<feature type="transmembrane region" description="Helical" evidence="2">
    <location>
        <begin position="32"/>
        <end position="50"/>
    </location>
</feature>
<organism evidence="3 4">
    <name type="scientific">Catenulispora acidiphila (strain DSM 44928 / JCM 14897 / NBRC 102108 / NRRL B-24433 / ID139908)</name>
    <dbReference type="NCBI Taxonomy" id="479433"/>
    <lineage>
        <taxon>Bacteria</taxon>
        <taxon>Bacillati</taxon>
        <taxon>Actinomycetota</taxon>
        <taxon>Actinomycetes</taxon>
        <taxon>Catenulisporales</taxon>
        <taxon>Catenulisporaceae</taxon>
        <taxon>Catenulispora</taxon>
    </lineage>
</organism>
<keyword evidence="4" id="KW-1185">Reference proteome</keyword>
<dbReference type="HOGENOM" id="CLU_1649071_0_0_11"/>
<dbReference type="EMBL" id="CP001700">
    <property type="protein sequence ID" value="ACU77449.1"/>
    <property type="molecule type" value="Genomic_DNA"/>
</dbReference>
<keyword evidence="2" id="KW-0812">Transmembrane</keyword>
<protein>
    <submittedName>
        <fullName evidence="3">Uncharacterized protein</fullName>
    </submittedName>
</protein>
<evidence type="ECO:0000313" key="3">
    <source>
        <dbReference type="EMBL" id="ACU77449.1"/>
    </source>
</evidence>
<dbReference type="InParanoid" id="C7Q0B6"/>
<feature type="compositionally biased region" description="Low complexity" evidence="1">
    <location>
        <begin position="132"/>
        <end position="146"/>
    </location>
</feature>
<dbReference type="AlphaFoldDB" id="C7Q0B6"/>
<proteinExistence type="predicted"/>
<feature type="region of interest" description="Disordered" evidence="1">
    <location>
        <begin position="59"/>
        <end position="80"/>
    </location>
</feature>
<evidence type="ECO:0000256" key="2">
    <source>
        <dbReference type="SAM" id="Phobius"/>
    </source>
</evidence>
<keyword evidence="2" id="KW-0472">Membrane</keyword>
<keyword evidence="2" id="KW-1133">Transmembrane helix</keyword>
<evidence type="ECO:0000256" key="1">
    <source>
        <dbReference type="SAM" id="MobiDB-lite"/>
    </source>
</evidence>
<dbReference type="STRING" id="479433.Caci_8633"/>
<evidence type="ECO:0000313" key="4">
    <source>
        <dbReference type="Proteomes" id="UP000000851"/>
    </source>
</evidence>
<name>C7Q0B6_CATAD</name>
<gene>
    <name evidence="3" type="ordered locus">Caci_8633</name>
</gene>
<feature type="compositionally biased region" description="Low complexity" evidence="1">
    <location>
        <begin position="59"/>
        <end position="73"/>
    </location>
</feature>
<feature type="region of interest" description="Disordered" evidence="1">
    <location>
        <begin position="126"/>
        <end position="160"/>
    </location>
</feature>
<sequence length="160" mass="17285">MRLVRVCVAFVALQVAVVTVMPARVRGITAGLLTMVTVVVVITVAMEASFKRAEVRAAEAAPRSASRSGSRVGELPRRPRERFSPLIQRAYYLARNDSSASHIARSCDIPEAFAVLIIDDVRRTAPRKGRAARNASGRAARNSSGRAHSDGRKPKNPPAI</sequence>
<reference evidence="3 4" key="1">
    <citation type="journal article" date="2009" name="Stand. Genomic Sci.">
        <title>Complete genome sequence of Catenulispora acidiphila type strain (ID 139908).</title>
        <authorList>
            <person name="Copeland A."/>
            <person name="Lapidus A."/>
            <person name="Glavina Del Rio T."/>
            <person name="Nolan M."/>
            <person name="Lucas S."/>
            <person name="Chen F."/>
            <person name="Tice H."/>
            <person name="Cheng J.F."/>
            <person name="Bruce D."/>
            <person name="Goodwin L."/>
            <person name="Pitluck S."/>
            <person name="Mikhailova N."/>
            <person name="Pati A."/>
            <person name="Ivanova N."/>
            <person name="Mavromatis K."/>
            <person name="Chen A."/>
            <person name="Palaniappan K."/>
            <person name="Chain P."/>
            <person name="Land M."/>
            <person name="Hauser L."/>
            <person name="Chang Y.J."/>
            <person name="Jeffries C.D."/>
            <person name="Chertkov O."/>
            <person name="Brettin T."/>
            <person name="Detter J.C."/>
            <person name="Han C."/>
            <person name="Ali Z."/>
            <person name="Tindall B.J."/>
            <person name="Goker M."/>
            <person name="Bristow J."/>
            <person name="Eisen J.A."/>
            <person name="Markowitz V."/>
            <person name="Hugenholtz P."/>
            <person name="Kyrpides N.C."/>
            <person name="Klenk H.P."/>
        </authorList>
    </citation>
    <scope>NUCLEOTIDE SEQUENCE [LARGE SCALE GENOMIC DNA]</scope>
    <source>
        <strain evidence="4">DSM 44928 / JCM 14897 / NBRC 102108 / NRRL B-24433 / ID139908</strain>
    </source>
</reference>
<accession>C7Q0B6</accession>
<dbReference type="Proteomes" id="UP000000851">
    <property type="component" value="Chromosome"/>
</dbReference>
<dbReference type="KEGG" id="cai:Caci_8633"/>